<dbReference type="Proteomes" id="UP000676336">
    <property type="component" value="Unassembled WGS sequence"/>
</dbReference>
<protein>
    <submittedName>
        <fullName evidence="1">Uncharacterized protein</fullName>
    </submittedName>
</protein>
<sequence length="150" mass="17693">MTSNYPVNSDLLLRHLQSMTFDFKSASIKSPDRIMIIFVIVQKHTQIYPEPEQYFNVRRLTQLASHLCCLETSGAKIMPDKNLVNVLLKIIHRLHQLVKLVLNEYSFYRSEQNVKNIFKESLLTAGHNRLFDCNNIRIQFYARDSLHIWL</sequence>
<organism evidence="1 2">
    <name type="scientific">Rotaria magnacalcarata</name>
    <dbReference type="NCBI Taxonomy" id="392030"/>
    <lineage>
        <taxon>Eukaryota</taxon>
        <taxon>Metazoa</taxon>
        <taxon>Spiralia</taxon>
        <taxon>Gnathifera</taxon>
        <taxon>Rotifera</taxon>
        <taxon>Eurotatoria</taxon>
        <taxon>Bdelloidea</taxon>
        <taxon>Philodinida</taxon>
        <taxon>Philodinidae</taxon>
        <taxon>Rotaria</taxon>
    </lineage>
</organism>
<name>A0A8S2Q913_9BILA</name>
<gene>
    <name evidence="1" type="ORF">SMN809_LOCUS16805</name>
</gene>
<reference evidence="1" key="1">
    <citation type="submission" date="2021-02" db="EMBL/GenBank/DDBJ databases">
        <authorList>
            <person name="Nowell W R."/>
        </authorList>
    </citation>
    <scope>NUCLEOTIDE SEQUENCE</scope>
</reference>
<dbReference type="EMBL" id="CAJOBI010007611">
    <property type="protein sequence ID" value="CAF4090365.1"/>
    <property type="molecule type" value="Genomic_DNA"/>
</dbReference>
<accession>A0A8S2Q913</accession>
<evidence type="ECO:0000313" key="1">
    <source>
        <dbReference type="EMBL" id="CAF4090365.1"/>
    </source>
</evidence>
<dbReference type="AlphaFoldDB" id="A0A8S2Q913"/>
<evidence type="ECO:0000313" key="2">
    <source>
        <dbReference type="Proteomes" id="UP000676336"/>
    </source>
</evidence>
<proteinExistence type="predicted"/>
<comment type="caution">
    <text evidence="1">The sequence shown here is derived from an EMBL/GenBank/DDBJ whole genome shotgun (WGS) entry which is preliminary data.</text>
</comment>